<dbReference type="RefSeq" id="WP_135529194.1">
    <property type="nucleotide sequence ID" value="NZ_SRKZ01000001.1"/>
</dbReference>
<feature type="chain" id="PRO_5021274712" evidence="1">
    <location>
        <begin position="25"/>
        <end position="676"/>
    </location>
</feature>
<comment type="caution">
    <text evidence="3">The sequence shown here is derived from an EMBL/GenBank/DDBJ whole genome shotgun (WGS) entry which is preliminary data.</text>
</comment>
<protein>
    <submittedName>
        <fullName evidence="3">DUF3857 domain-containing protein</fullName>
    </submittedName>
</protein>
<evidence type="ECO:0000259" key="2">
    <source>
        <dbReference type="Pfam" id="PF12969"/>
    </source>
</evidence>
<reference evidence="3 4" key="1">
    <citation type="submission" date="2019-04" db="EMBL/GenBank/DDBJ databases">
        <authorList>
            <person name="Feng G."/>
            <person name="Zhang J."/>
            <person name="Zhu H."/>
        </authorList>
    </citation>
    <scope>NUCLEOTIDE SEQUENCE [LARGE SCALE GENOMIC DNA]</scope>
    <source>
        <strain evidence="3 4">JCM 19491</strain>
    </source>
</reference>
<dbReference type="AlphaFoldDB" id="A0A4Z0MU98"/>
<dbReference type="Gene3D" id="3.10.620.30">
    <property type="match status" value="1"/>
</dbReference>
<dbReference type="InterPro" id="IPR024618">
    <property type="entry name" value="DUF3857"/>
</dbReference>
<dbReference type="Gene3D" id="2.60.40.3140">
    <property type="match status" value="1"/>
</dbReference>
<keyword evidence="1" id="KW-0732">Signal</keyword>
<proteinExistence type="predicted"/>
<accession>A0A4Z0MU98</accession>
<dbReference type="Gene3D" id="2.60.120.1130">
    <property type="match status" value="1"/>
</dbReference>
<dbReference type="OrthoDB" id="98874at2"/>
<sequence>MSLFLPLRYWALGLSMLLSSSALAQKAAAPPIKFGTVTKADFEAQPTATDSTTAPAEYLCDYGTSKIVGGNGDFKVVFERTARLRIHQKAGYEYATVRIPLYTRDNKQERISSLKGLTYNLKDGRVTQTKLVADPQIAKEKLDKNHVQFSFTMPDVREGSIVEFTYSVTSDFIFNLQDWQFEHEIPVRWSEYRANIPQFYSYKTVTRGYLPFAVQESLTVPYSTSYTSAGEGLAPGVNSQIAGLALQLRWVLKDVPAFREEPFMTTDHDYLRSVHFELAGTNFSGNDYHDVTGKWDALWKLLQQDEEFGNAISGTAPLAADAQSLKARYPDPKARAAAVLALVQRSIKYNDQPAVFVSQPLRRSFERHSGNAADVNLLLVQTLRAAGLEATPLLISTRSHGMVQTDLPVITQFNYVAAHLALPNNTEVLLDATEPSLPFGVLPERCLNGQGCLANAAGRWVPLKSATTYTELWTTRLRLTPQGDLQGTTKLEYAGYAGLQARRQIRQSSSGEYLASLGHRWSEWQPSKLNLLNADSVHKPLAVEMNLNFAGPEEQPELLYIPLLKSLGAVSNPFTSETRRYPVNFGMPHEYTSLVTLTLPAGYTVQEMPASVALSLPNNGGRFLYQVSQTTPETVQLVTRLQLMKDEYTPSEYTSLRALHQQATAKCAEMLVVRRK</sequence>
<evidence type="ECO:0000313" key="4">
    <source>
        <dbReference type="Proteomes" id="UP000298284"/>
    </source>
</evidence>
<dbReference type="EMBL" id="SRKZ01000001">
    <property type="protein sequence ID" value="TGD83039.1"/>
    <property type="molecule type" value="Genomic_DNA"/>
</dbReference>
<feature type="signal peptide" evidence="1">
    <location>
        <begin position="1"/>
        <end position="24"/>
    </location>
</feature>
<evidence type="ECO:0000256" key="1">
    <source>
        <dbReference type="SAM" id="SignalP"/>
    </source>
</evidence>
<feature type="domain" description="DUF3857" evidence="2">
    <location>
        <begin position="74"/>
        <end position="198"/>
    </location>
</feature>
<evidence type="ECO:0000313" key="3">
    <source>
        <dbReference type="EMBL" id="TGD83039.1"/>
    </source>
</evidence>
<dbReference type="Proteomes" id="UP000298284">
    <property type="component" value="Unassembled WGS sequence"/>
</dbReference>
<name>A0A4Z0MU98_9BACT</name>
<dbReference type="Pfam" id="PF12969">
    <property type="entry name" value="DUF3857"/>
    <property type="match status" value="1"/>
</dbReference>
<organism evidence="3 4">
    <name type="scientific">Hymenobacter wooponensis</name>
    <dbReference type="NCBI Taxonomy" id="1525360"/>
    <lineage>
        <taxon>Bacteria</taxon>
        <taxon>Pseudomonadati</taxon>
        <taxon>Bacteroidota</taxon>
        <taxon>Cytophagia</taxon>
        <taxon>Cytophagales</taxon>
        <taxon>Hymenobacteraceae</taxon>
        <taxon>Hymenobacter</taxon>
    </lineage>
</organism>
<keyword evidence="4" id="KW-1185">Reference proteome</keyword>
<gene>
    <name evidence="3" type="ORF">EU557_04465</name>
</gene>